<evidence type="ECO:0000313" key="2">
    <source>
        <dbReference type="RefSeq" id="XP_032324393.1"/>
    </source>
</evidence>
<sequence>MGVPLATVIHYRREEQVSRKSNLPPSSAARPAGSRISRLLGRKACWESNLPPSWLQGLLGVESPALLAARPAGSQIARPLGRKACWESNLPPSWPQGLLGVNHAILVVTAASEPQRCALPRPSCLGHRRLCSDTLMARRTGGGCSSAPLWELIAAPGSAGTGLRRSCRYPGSDVLPAVLSEVTTAGTGQGCRDVSLFLPPSPLSISFMHNFEKFPCS</sequence>
<gene>
    <name evidence="2" type="primary">LOC116660022</name>
</gene>
<evidence type="ECO:0000313" key="1">
    <source>
        <dbReference type="Proteomes" id="UP000694856"/>
    </source>
</evidence>
<proteinExistence type="predicted"/>
<dbReference type="AlphaFoldDB" id="A0A8B8S2F7"/>
<keyword evidence="1" id="KW-1185">Reference proteome</keyword>
<dbReference type="Proteomes" id="UP000694856">
    <property type="component" value="Chromosome 26"/>
</dbReference>
<dbReference type="RefSeq" id="XP_032324393.1">
    <property type="nucleotide sequence ID" value="XM_032468502.1"/>
</dbReference>
<organism evidence="1 2">
    <name type="scientific">Camelus ferus</name>
    <name type="common">Wild bactrian camel</name>
    <name type="synonym">Camelus bactrianus ferus</name>
    <dbReference type="NCBI Taxonomy" id="419612"/>
    <lineage>
        <taxon>Eukaryota</taxon>
        <taxon>Metazoa</taxon>
        <taxon>Chordata</taxon>
        <taxon>Craniata</taxon>
        <taxon>Vertebrata</taxon>
        <taxon>Euteleostomi</taxon>
        <taxon>Mammalia</taxon>
        <taxon>Eutheria</taxon>
        <taxon>Laurasiatheria</taxon>
        <taxon>Artiodactyla</taxon>
        <taxon>Tylopoda</taxon>
        <taxon>Camelidae</taxon>
        <taxon>Camelus</taxon>
    </lineage>
</organism>
<accession>A0A8B8S2F7</accession>
<name>A0A8B8S2F7_CAMFR</name>
<dbReference type="KEGG" id="cfr:116660022"/>
<dbReference type="GeneID" id="116660022"/>
<protein>
    <submittedName>
        <fullName evidence="2">Uncharacterized protein LOC116660022 isoform X1</fullName>
    </submittedName>
</protein>
<reference evidence="2" key="1">
    <citation type="submission" date="2025-08" db="UniProtKB">
        <authorList>
            <consortium name="RefSeq"/>
        </authorList>
    </citation>
    <scope>IDENTIFICATION</scope>
    <source>
        <tissue evidence="2">Ear skin</tissue>
    </source>
</reference>